<comment type="subcellular location">
    <subcellularLocation>
        <location evidence="1">Cell membrane</location>
        <topology evidence="1">Peripheral membrane protein</topology>
    </subcellularLocation>
</comment>
<protein>
    <submittedName>
        <fullName evidence="10">Ribose transport system ATP-binding protein</fullName>
    </submittedName>
</protein>
<dbReference type="SUPFAM" id="SSF52540">
    <property type="entry name" value="P-loop containing nucleoside triphosphate hydrolases"/>
    <property type="match status" value="2"/>
</dbReference>
<name>A0A853DM76_9MICO</name>
<dbReference type="PANTHER" id="PTHR43790">
    <property type="entry name" value="CARBOHYDRATE TRANSPORT ATP-BINDING PROTEIN MG119-RELATED"/>
    <property type="match status" value="1"/>
</dbReference>
<gene>
    <name evidence="10" type="ORF">HNR15_003057</name>
</gene>
<evidence type="ECO:0000256" key="6">
    <source>
        <dbReference type="ARBA" id="ARBA00022840"/>
    </source>
</evidence>
<evidence type="ECO:0000256" key="2">
    <source>
        <dbReference type="ARBA" id="ARBA00022448"/>
    </source>
</evidence>
<evidence type="ECO:0000256" key="1">
    <source>
        <dbReference type="ARBA" id="ARBA00004202"/>
    </source>
</evidence>
<keyword evidence="8" id="KW-0472">Membrane</keyword>
<dbReference type="PROSITE" id="PS00211">
    <property type="entry name" value="ABC_TRANSPORTER_1"/>
    <property type="match status" value="1"/>
</dbReference>
<dbReference type="EMBL" id="JACCFW010000001">
    <property type="protein sequence ID" value="NYJ76094.1"/>
    <property type="molecule type" value="Genomic_DNA"/>
</dbReference>
<dbReference type="CDD" id="cd03215">
    <property type="entry name" value="ABC_Carb_Monos_II"/>
    <property type="match status" value="1"/>
</dbReference>
<evidence type="ECO:0000256" key="4">
    <source>
        <dbReference type="ARBA" id="ARBA00022737"/>
    </source>
</evidence>
<keyword evidence="5" id="KW-0547">Nucleotide-binding</keyword>
<dbReference type="SMART" id="SM00382">
    <property type="entry name" value="AAA"/>
    <property type="match status" value="2"/>
</dbReference>
<accession>A0A853DM76</accession>
<dbReference type="FunFam" id="3.40.50.300:FF:000127">
    <property type="entry name" value="Ribose import ATP-binding protein RbsA"/>
    <property type="match status" value="1"/>
</dbReference>
<reference evidence="10 11" key="1">
    <citation type="submission" date="2020-07" db="EMBL/GenBank/DDBJ databases">
        <title>Sequencing the genomes of 1000 actinobacteria strains.</title>
        <authorList>
            <person name="Klenk H.-P."/>
        </authorList>
    </citation>
    <scope>NUCLEOTIDE SEQUENCE [LARGE SCALE GENOMIC DNA]</scope>
    <source>
        <strain evidence="10 11">DSM 29531</strain>
    </source>
</reference>
<dbReference type="InterPro" id="IPR017871">
    <property type="entry name" value="ABC_transporter-like_CS"/>
</dbReference>
<dbReference type="GO" id="GO:0016887">
    <property type="term" value="F:ATP hydrolysis activity"/>
    <property type="evidence" value="ECO:0007669"/>
    <property type="project" value="InterPro"/>
</dbReference>
<dbReference type="InterPro" id="IPR027417">
    <property type="entry name" value="P-loop_NTPase"/>
</dbReference>
<evidence type="ECO:0000256" key="5">
    <source>
        <dbReference type="ARBA" id="ARBA00022741"/>
    </source>
</evidence>
<dbReference type="PANTHER" id="PTHR43790:SF9">
    <property type="entry name" value="GALACTOFURANOSE TRANSPORTER ATP-BINDING PROTEIN YTFR"/>
    <property type="match status" value="1"/>
</dbReference>
<keyword evidence="7" id="KW-1278">Translocase</keyword>
<keyword evidence="4" id="KW-0677">Repeat</keyword>
<dbReference type="AlphaFoldDB" id="A0A853DM76"/>
<dbReference type="InterPro" id="IPR050107">
    <property type="entry name" value="ABC_carbohydrate_import_ATPase"/>
</dbReference>
<comment type="caution">
    <text evidence="10">The sequence shown here is derived from an EMBL/GenBank/DDBJ whole genome shotgun (WGS) entry which is preliminary data.</text>
</comment>
<proteinExistence type="predicted"/>
<dbReference type="RefSeq" id="WP_179483192.1">
    <property type="nucleotide sequence ID" value="NZ_JACCFW010000001.1"/>
</dbReference>
<evidence type="ECO:0000256" key="8">
    <source>
        <dbReference type="ARBA" id="ARBA00023136"/>
    </source>
</evidence>
<keyword evidence="6 10" id="KW-0067">ATP-binding</keyword>
<dbReference type="InterPro" id="IPR003439">
    <property type="entry name" value="ABC_transporter-like_ATP-bd"/>
</dbReference>
<evidence type="ECO:0000256" key="7">
    <source>
        <dbReference type="ARBA" id="ARBA00022967"/>
    </source>
</evidence>
<dbReference type="GO" id="GO:0005524">
    <property type="term" value="F:ATP binding"/>
    <property type="evidence" value="ECO:0007669"/>
    <property type="project" value="UniProtKB-KW"/>
</dbReference>
<evidence type="ECO:0000259" key="9">
    <source>
        <dbReference type="PROSITE" id="PS50893"/>
    </source>
</evidence>
<keyword evidence="3" id="KW-1003">Cell membrane</keyword>
<evidence type="ECO:0000313" key="10">
    <source>
        <dbReference type="EMBL" id="NYJ76094.1"/>
    </source>
</evidence>
<dbReference type="PROSITE" id="PS50893">
    <property type="entry name" value="ABC_TRANSPORTER_2"/>
    <property type="match status" value="2"/>
</dbReference>
<keyword evidence="11" id="KW-1185">Reference proteome</keyword>
<dbReference type="GO" id="GO:0005886">
    <property type="term" value="C:plasma membrane"/>
    <property type="evidence" value="ECO:0007669"/>
    <property type="project" value="UniProtKB-SubCell"/>
</dbReference>
<evidence type="ECO:0000313" key="11">
    <source>
        <dbReference type="Proteomes" id="UP000571817"/>
    </source>
</evidence>
<feature type="domain" description="ABC transporter" evidence="9">
    <location>
        <begin position="9"/>
        <end position="244"/>
    </location>
</feature>
<dbReference type="CDD" id="cd03216">
    <property type="entry name" value="ABC_Carb_Monos_I"/>
    <property type="match status" value="1"/>
</dbReference>
<feature type="domain" description="ABC transporter" evidence="9">
    <location>
        <begin position="262"/>
        <end position="505"/>
    </location>
</feature>
<dbReference type="InterPro" id="IPR003593">
    <property type="entry name" value="AAA+_ATPase"/>
</dbReference>
<dbReference type="Pfam" id="PF00005">
    <property type="entry name" value="ABC_tran"/>
    <property type="match status" value="2"/>
</dbReference>
<organism evidence="10 11">
    <name type="scientific">Allobranchiibius huperziae</name>
    <dbReference type="NCBI Taxonomy" id="1874116"/>
    <lineage>
        <taxon>Bacteria</taxon>
        <taxon>Bacillati</taxon>
        <taxon>Actinomycetota</taxon>
        <taxon>Actinomycetes</taxon>
        <taxon>Micrococcales</taxon>
        <taxon>Dermacoccaceae</taxon>
        <taxon>Allobranchiibius</taxon>
    </lineage>
</organism>
<dbReference type="Proteomes" id="UP000571817">
    <property type="component" value="Unassembled WGS sequence"/>
</dbReference>
<keyword evidence="2" id="KW-0813">Transport</keyword>
<evidence type="ECO:0000256" key="3">
    <source>
        <dbReference type="ARBA" id="ARBA00022475"/>
    </source>
</evidence>
<dbReference type="Gene3D" id="3.40.50.300">
    <property type="entry name" value="P-loop containing nucleotide triphosphate hydrolases"/>
    <property type="match status" value="2"/>
</dbReference>
<sequence>MSDSSGVVLRLDGVSKSFPGVRALRDVSLELRAGEVHALVGENGAGKSTLIKISTGVYTADEGEVRLLDEPVSFTDPLQAQAAGISTIYQEVNLIPLMSVARNLYLGREPRRFGLVDTARMNRDARARLREFGIDVNPARPLRSLALGAQQMVAIARAVEIDARVVIMDEPTSSLEKREVETLFTVIQRLAASGIAILYVSHRMEELYRVCDRVTVMRDGQVVGSSAMEDIDRLQLVSMMLGRDASDLRQHGSTAFAEDRDVEDDVVLHTQGLNVRHTLEDVSLDIRRGEVVGLGGLLGAGRSETARAIVGALHAESGEVAVNGKRLRRRSPAAAIRAGIALLPEDRKLDGIVPGLSVRENIVLAALPRLSRLGLVQRSKQDEIVSFFIDRLQIKVSSPSQRVSDLSGGNQQKVLLARWLCLHPKALLLDEPTRGIDVGAKAEVQGLIEELAQDGLAVLLISSDLEELIEGSDRIVVLREGKVVDNLSGDAVTDDNLMQALAADPSISDDVQPAKDPS</sequence>